<accession>A0ABP9GJL6</accession>
<organism evidence="1 2">
    <name type="scientific">Yinghuangia aomiensis</name>
    <dbReference type="NCBI Taxonomy" id="676205"/>
    <lineage>
        <taxon>Bacteria</taxon>
        <taxon>Bacillati</taxon>
        <taxon>Actinomycetota</taxon>
        <taxon>Actinomycetes</taxon>
        <taxon>Kitasatosporales</taxon>
        <taxon>Streptomycetaceae</taxon>
        <taxon>Yinghuangia</taxon>
    </lineage>
</organism>
<comment type="caution">
    <text evidence="1">The sequence shown here is derived from an EMBL/GenBank/DDBJ whole genome shotgun (WGS) entry which is preliminary data.</text>
</comment>
<sequence length="119" mass="11661">MGMRPIIGSGPDLARAAGDFAAGGFEAGDFEAGAAAAWAAGLVSAARPGSSAGATGAAGAFREAPAGTPARFLAALLPMPTLLLDCPITGIAHVYSPAQRRRASRGHALSTPTITSLCG</sequence>
<keyword evidence="2" id="KW-1185">Reference proteome</keyword>
<evidence type="ECO:0000313" key="1">
    <source>
        <dbReference type="EMBL" id="GAA4945079.1"/>
    </source>
</evidence>
<proteinExistence type="predicted"/>
<evidence type="ECO:0000313" key="2">
    <source>
        <dbReference type="Proteomes" id="UP001500466"/>
    </source>
</evidence>
<protein>
    <submittedName>
        <fullName evidence="1">Uncharacterized protein</fullName>
    </submittedName>
</protein>
<gene>
    <name evidence="1" type="ORF">GCM10023205_00890</name>
</gene>
<dbReference type="EMBL" id="BAABHS010000001">
    <property type="protein sequence ID" value="GAA4945079.1"/>
    <property type="molecule type" value="Genomic_DNA"/>
</dbReference>
<dbReference type="Proteomes" id="UP001500466">
    <property type="component" value="Unassembled WGS sequence"/>
</dbReference>
<reference evidence="2" key="1">
    <citation type="journal article" date="2019" name="Int. J. Syst. Evol. Microbiol.">
        <title>The Global Catalogue of Microorganisms (GCM) 10K type strain sequencing project: providing services to taxonomists for standard genome sequencing and annotation.</title>
        <authorList>
            <consortium name="The Broad Institute Genomics Platform"/>
            <consortium name="The Broad Institute Genome Sequencing Center for Infectious Disease"/>
            <person name="Wu L."/>
            <person name="Ma J."/>
        </authorList>
    </citation>
    <scope>NUCLEOTIDE SEQUENCE [LARGE SCALE GENOMIC DNA]</scope>
    <source>
        <strain evidence="2">JCM 17986</strain>
    </source>
</reference>
<name>A0ABP9GJL6_9ACTN</name>